<dbReference type="RefSeq" id="WP_083529113.1">
    <property type="nucleotide sequence ID" value="NZ_BJZR01000063.1"/>
</dbReference>
<feature type="domain" description="ANTAR" evidence="4">
    <location>
        <begin position="175"/>
        <end position="236"/>
    </location>
</feature>
<feature type="compositionally biased region" description="Low complexity" evidence="3">
    <location>
        <begin position="254"/>
        <end position="266"/>
    </location>
</feature>
<dbReference type="Gene3D" id="3.30.450.40">
    <property type="match status" value="1"/>
</dbReference>
<evidence type="ECO:0000256" key="3">
    <source>
        <dbReference type="SAM" id="MobiDB-lite"/>
    </source>
</evidence>
<keyword evidence="2" id="KW-0804">Transcription</keyword>
<sequence>MTGSRPAPAAATGNSPAVPLHEALAGSEDLREFLEEFARIMAARLSADGAEVWCAITLLRDGTVGTVAASTAHAEALDELQYDHDDGPCLTAAREQELVHVPDLAADGRWGDYGAAALARGVHGAAAAPFDLPEPDRAALNVYAGAPHALDDDALAAVVREVSSASTALRLALRLARHRETEADLRTALSSRTTIDLAVGILMGQQRCSQDEAFELLAAAAGARGAKLREIAAELVRTTGGAQARTHFNDARASSRPRPGTGESPPGTGGGDRMA</sequence>
<name>A0ABQ0XAB5_9MICC</name>
<feature type="region of interest" description="Disordered" evidence="3">
    <location>
        <begin position="242"/>
        <end position="275"/>
    </location>
</feature>
<dbReference type="Gene3D" id="1.10.10.10">
    <property type="entry name" value="Winged helix-like DNA-binding domain superfamily/Winged helix DNA-binding domain"/>
    <property type="match status" value="1"/>
</dbReference>
<dbReference type="PIRSF" id="PIRSF036625">
    <property type="entry name" value="GAF_ANTAR"/>
    <property type="match status" value="1"/>
</dbReference>
<evidence type="ECO:0000313" key="5">
    <source>
        <dbReference type="EMBL" id="GEO92804.1"/>
    </source>
</evidence>
<dbReference type="SUPFAM" id="SSF52172">
    <property type="entry name" value="CheY-like"/>
    <property type="match status" value="1"/>
</dbReference>
<proteinExistence type="predicted"/>
<dbReference type="InterPro" id="IPR029016">
    <property type="entry name" value="GAF-like_dom_sf"/>
</dbReference>
<dbReference type="Proteomes" id="UP000321155">
    <property type="component" value="Unassembled WGS sequence"/>
</dbReference>
<dbReference type="PROSITE" id="PS50921">
    <property type="entry name" value="ANTAR"/>
    <property type="match status" value="1"/>
</dbReference>
<dbReference type="InterPro" id="IPR036388">
    <property type="entry name" value="WH-like_DNA-bd_sf"/>
</dbReference>
<dbReference type="EMBL" id="BJZR01000063">
    <property type="protein sequence ID" value="GEO92804.1"/>
    <property type="molecule type" value="Genomic_DNA"/>
</dbReference>
<gene>
    <name evidence="5" type="ORF">KFL01_21100</name>
</gene>
<comment type="caution">
    <text evidence="5">The sequence shown here is derived from an EMBL/GenBank/DDBJ whole genome shotgun (WGS) entry which is preliminary data.</text>
</comment>
<dbReference type="InterPro" id="IPR012074">
    <property type="entry name" value="GAF_ANTAR"/>
</dbReference>
<evidence type="ECO:0000256" key="2">
    <source>
        <dbReference type="ARBA" id="ARBA00023163"/>
    </source>
</evidence>
<keyword evidence="6" id="KW-1185">Reference proteome</keyword>
<organism evidence="5 6">
    <name type="scientific">Kocuria flava</name>
    <dbReference type="NCBI Taxonomy" id="446860"/>
    <lineage>
        <taxon>Bacteria</taxon>
        <taxon>Bacillati</taxon>
        <taxon>Actinomycetota</taxon>
        <taxon>Actinomycetes</taxon>
        <taxon>Micrococcales</taxon>
        <taxon>Micrococcaceae</taxon>
        <taxon>Kocuria</taxon>
    </lineage>
</organism>
<dbReference type="InterPro" id="IPR005561">
    <property type="entry name" value="ANTAR"/>
</dbReference>
<accession>A0ABQ0XAB5</accession>
<evidence type="ECO:0000256" key="1">
    <source>
        <dbReference type="ARBA" id="ARBA00023015"/>
    </source>
</evidence>
<reference evidence="5 6" key="1">
    <citation type="submission" date="2019-07" db="EMBL/GenBank/DDBJ databases">
        <title>Whole genome shotgun sequence of Kocuria flava NBRC 107626.</title>
        <authorList>
            <person name="Hosoyama A."/>
            <person name="Uohara A."/>
            <person name="Ohji S."/>
            <person name="Ichikawa N."/>
        </authorList>
    </citation>
    <scope>NUCLEOTIDE SEQUENCE [LARGE SCALE GENOMIC DNA]</scope>
    <source>
        <strain evidence="5 6">NBRC 107626</strain>
    </source>
</reference>
<dbReference type="SMART" id="SM01012">
    <property type="entry name" value="ANTAR"/>
    <property type="match status" value="1"/>
</dbReference>
<dbReference type="Pfam" id="PF03861">
    <property type="entry name" value="ANTAR"/>
    <property type="match status" value="1"/>
</dbReference>
<evidence type="ECO:0000259" key="4">
    <source>
        <dbReference type="PROSITE" id="PS50921"/>
    </source>
</evidence>
<dbReference type="SUPFAM" id="SSF55781">
    <property type="entry name" value="GAF domain-like"/>
    <property type="match status" value="1"/>
</dbReference>
<dbReference type="InterPro" id="IPR011006">
    <property type="entry name" value="CheY-like_superfamily"/>
</dbReference>
<evidence type="ECO:0000313" key="6">
    <source>
        <dbReference type="Proteomes" id="UP000321155"/>
    </source>
</evidence>
<protein>
    <submittedName>
        <fullName evidence="5">RNA-binding protein</fullName>
    </submittedName>
</protein>
<keyword evidence="1" id="KW-0805">Transcription regulation</keyword>